<sequence>MRIGHHKLNLHSVHLGYPKILQMGNTDPNNTKQEKEYEVKPKRLAPISFTGKLALQWLAIEFSEFGPRLESWLLRQSGLEDLTNLSRTESPPRSGIQLAGSRTCILPPPMLNKLSSISVRVSRSQYLYDPQWFRDTASRGPTTIATPKSQFRTDPSDHDSIGYPRTKASGESSTTKHRLLHASGPHPIPPPDDPN</sequence>
<feature type="compositionally biased region" description="Polar residues" evidence="1">
    <location>
        <begin position="139"/>
        <end position="153"/>
    </location>
</feature>
<dbReference type="AlphaFoldDB" id="A0A2Z7BXF7"/>
<evidence type="ECO:0000313" key="3">
    <source>
        <dbReference type="Proteomes" id="UP000250235"/>
    </source>
</evidence>
<feature type="region of interest" description="Disordered" evidence="1">
    <location>
        <begin position="137"/>
        <end position="195"/>
    </location>
</feature>
<evidence type="ECO:0000313" key="2">
    <source>
        <dbReference type="EMBL" id="KZV39251.1"/>
    </source>
</evidence>
<organism evidence="2 3">
    <name type="scientific">Dorcoceras hygrometricum</name>
    <dbReference type="NCBI Taxonomy" id="472368"/>
    <lineage>
        <taxon>Eukaryota</taxon>
        <taxon>Viridiplantae</taxon>
        <taxon>Streptophyta</taxon>
        <taxon>Embryophyta</taxon>
        <taxon>Tracheophyta</taxon>
        <taxon>Spermatophyta</taxon>
        <taxon>Magnoliopsida</taxon>
        <taxon>eudicotyledons</taxon>
        <taxon>Gunneridae</taxon>
        <taxon>Pentapetalae</taxon>
        <taxon>asterids</taxon>
        <taxon>lamiids</taxon>
        <taxon>Lamiales</taxon>
        <taxon>Gesneriaceae</taxon>
        <taxon>Didymocarpoideae</taxon>
        <taxon>Trichosporeae</taxon>
        <taxon>Loxocarpinae</taxon>
        <taxon>Dorcoceras</taxon>
    </lineage>
</organism>
<dbReference type="Proteomes" id="UP000250235">
    <property type="component" value="Unassembled WGS sequence"/>
</dbReference>
<gene>
    <name evidence="2" type="ORF">F511_17583</name>
</gene>
<reference evidence="2 3" key="1">
    <citation type="journal article" date="2015" name="Proc. Natl. Acad. Sci. U.S.A.">
        <title>The resurrection genome of Boea hygrometrica: A blueprint for survival of dehydration.</title>
        <authorList>
            <person name="Xiao L."/>
            <person name="Yang G."/>
            <person name="Zhang L."/>
            <person name="Yang X."/>
            <person name="Zhao S."/>
            <person name="Ji Z."/>
            <person name="Zhou Q."/>
            <person name="Hu M."/>
            <person name="Wang Y."/>
            <person name="Chen M."/>
            <person name="Xu Y."/>
            <person name="Jin H."/>
            <person name="Xiao X."/>
            <person name="Hu G."/>
            <person name="Bao F."/>
            <person name="Hu Y."/>
            <person name="Wan P."/>
            <person name="Li L."/>
            <person name="Deng X."/>
            <person name="Kuang T."/>
            <person name="Xiang C."/>
            <person name="Zhu J.K."/>
            <person name="Oliver M.J."/>
            <person name="He Y."/>
        </authorList>
    </citation>
    <scope>NUCLEOTIDE SEQUENCE [LARGE SCALE GENOMIC DNA]</scope>
    <source>
        <strain evidence="3">cv. XS01</strain>
    </source>
</reference>
<name>A0A2Z7BXF7_9LAMI</name>
<feature type="compositionally biased region" description="Pro residues" evidence="1">
    <location>
        <begin position="186"/>
        <end position="195"/>
    </location>
</feature>
<accession>A0A2Z7BXF7</accession>
<evidence type="ECO:0000256" key="1">
    <source>
        <dbReference type="SAM" id="MobiDB-lite"/>
    </source>
</evidence>
<keyword evidence="3" id="KW-1185">Reference proteome</keyword>
<proteinExistence type="predicted"/>
<dbReference type="EMBL" id="KV001289">
    <property type="protein sequence ID" value="KZV39251.1"/>
    <property type="molecule type" value="Genomic_DNA"/>
</dbReference>
<protein>
    <submittedName>
        <fullName evidence="2">Formin-like protein 7</fullName>
    </submittedName>
</protein>